<dbReference type="AlphaFoldDB" id="A0A0F8WYB9"/>
<accession>A0A0F8WYB9</accession>
<protein>
    <submittedName>
        <fullName evidence="1">Uncharacterized protein</fullName>
    </submittedName>
</protein>
<reference evidence="1" key="1">
    <citation type="journal article" date="2015" name="Nature">
        <title>Complex archaea that bridge the gap between prokaryotes and eukaryotes.</title>
        <authorList>
            <person name="Spang A."/>
            <person name="Saw J.H."/>
            <person name="Jorgensen S.L."/>
            <person name="Zaremba-Niedzwiedzka K."/>
            <person name="Martijn J."/>
            <person name="Lind A.E."/>
            <person name="van Eijk R."/>
            <person name="Schleper C."/>
            <person name="Guy L."/>
            <person name="Ettema T.J."/>
        </authorList>
    </citation>
    <scope>NUCLEOTIDE SEQUENCE</scope>
</reference>
<proteinExistence type="predicted"/>
<evidence type="ECO:0000313" key="1">
    <source>
        <dbReference type="EMBL" id="KKK53415.1"/>
    </source>
</evidence>
<organism evidence="1">
    <name type="scientific">marine sediment metagenome</name>
    <dbReference type="NCBI Taxonomy" id="412755"/>
    <lineage>
        <taxon>unclassified sequences</taxon>
        <taxon>metagenomes</taxon>
        <taxon>ecological metagenomes</taxon>
    </lineage>
</organism>
<gene>
    <name evidence="1" type="ORF">LCGC14_3095030</name>
</gene>
<name>A0A0F8WYB9_9ZZZZ</name>
<comment type="caution">
    <text evidence="1">The sequence shown here is derived from an EMBL/GenBank/DDBJ whole genome shotgun (WGS) entry which is preliminary data.</text>
</comment>
<feature type="non-terminal residue" evidence="1">
    <location>
        <position position="82"/>
    </location>
</feature>
<sequence length="82" mass="9065">MAAEIHENDIGTAFEFTIKDQDDAVVDISGATTKEIIFFDPDGNSVNKTVSFTTDGTDGKMFFNSIADQLTPVGVWKWEPYL</sequence>
<dbReference type="EMBL" id="LAZR01066518">
    <property type="protein sequence ID" value="KKK53415.1"/>
    <property type="molecule type" value="Genomic_DNA"/>
</dbReference>